<name>A0A9N8HTJ1_9STRA</name>
<organism evidence="2 3">
    <name type="scientific">Seminavis robusta</name>
    <dbReference type="NCBI Taxonomy" id="568900"/>
    <lineage>
        <taxon>Eukaryota</taxon>
        <taxon>Sar</taxon>
        <taxon>Stramenopiles</taxon>
        <taxon>Ochrophyta</taxon>
        <taxon>Bacillariophyta</taxon>
        <taxon>Bacillariophyceae</taxon>
        <taxon>Bacillariophycidae</taxon>
        <taxon>Naviculales</taxon>
        <taxon>Naviculaceae</taxon>
        <taxon>Seminavis</taxon>
    </lineage>
</organism>
<protein>
    <submittedName>
        <fullName evidence="2">Uncharacterized protein</fullName>
    </submittedName>
</protein>
<dbReference type="Proteomes" id="UP001153069">
    <property type="component" value="Unassembled WGS sequence"/>
</dbReference>
<comment type="caution">
    <text evidence="2">The sequence shown here is derived from an EMBL/GenBank/DDBJ whole genome shotgun (WGS) entry which is preliminary data.</text>
</comment>
<evidence type="ECO:0000313" key="2">
    <source>
        <dbReference type="EMBL" id="CAB9525386.1"/>
    </source>
</evidence>
<reference evidence="2" key="1">
    <citation type="submission" date="2020-06" db="EMBL/GenBank/DDBJ databases">
        <authorList>
            <consortium name="Plant Systems Biology data submission"/>
        </authorList>
    </citation>
    <scope>NUCLEOTIDE SEQUENCE</scope>
    <source>
        <strain evidence="2">D6</strain>
    </source>
</reference>
<dbReference type="EMBL" id="CAICTM010001668">
    <property type="protein sequence ID" value="CAB9525386.1"/>
    <property type="molecule type" value="Genomic_DNA"/>
</dbReference>
<feature type="signal peptide" evidence="1">
    <location>
        <begin position="1"/>
        <end position="22"/>
    </location>
</feature>
<evidence type="ECO:0000313" key="3">
    <source>
        <dbReference type="Proteomes" id="UP001153069"/>
    </source>
</evidence>
<sequence>MLYSKIFLTALAFGAILPHTLAVRYESGVINTFLSFQCDGRTNFVVNDDFEICDVDVEVDLKGIAAGLDGLVFNVNYYPGGSFGITRGLVGRHFCGGSGDIHALFDDDASAGPIDCSSNLVNDGSAVQPEQNLKLLV</sequence>
<feature type="chain" id="PRO_5040328003" evidence="1">
    <location>
        <begin position="23"/>
        <end position="137"/>
    </location>
</feature>
<keyword evidence="1" id="KW-0732">Signal</keyword>
<accession>A0A9N8HTJ1</accession>
<proteinExistence type="predicted"/>
<gene>
    <name evidence="2" type="ORF">SEMRO_1670_G289960.1</name>
</gene>
<dbReference type="AlphaFoldDB" id="A0A9N8HTJ1"/>
<keyword evidence="3" id="KW-1185">Reference proteome</keyword>
<evidence type="ECO:0000256" key="1">
    <source>
        <dbReference type="SAM" id="SignalP"/>
    </source>
</evidence>